<evidence type="ECO:0000256" key="5">
    <source>
        <dbReference type="RuleBase" id="RU361153"/>
    </source>
</evidence>
<dbReference type="Gene3D" id="3.20.20.80">
    <property type="entry name" value="Glycosidases"/>
    <property type="match status" value="1"/>
</dbReference>
<dbReference type="SUPFAM" id="SSF51445">
    <property type="entry name" value="(Trans)glycosidases"/>
    <property type="match status" value="1"/>
</dbReference>
<protein>
    <recommendedName>
        <fullName evidence="7">Glycoside hydrolase family 5 domain-containing protein</fullName>
    </recommendedName>
</protein>
<dbReference type="PANTHER" id="PTHR31297:SF43">
    <property type="entry name" value="GLUCAN 1,3-BETA-GLUCOSIDASE 3"/>
    <property type="match status" value="1"/>
</dbReference>
<evidence type="ECO:0000256" key="2">
    <source>
        <dbReference type="ARBA" id="ARBA00022801"/>
    </source>
</evidence>
<dbReference type="InterPro" id="IPR050386">
    <property type="entry name" value="Glycosyl_hydrolase_5"/>
</dbReference>
<dbReference type="RefSeq" id="XP_069196599.1">
    <property type="nucleotide sequence ID" value="XM_069344182.1"/>
</dbReference>
<dbReference type="EMBL" id="JBFMKM010000016">
    <property type="protein sequence ID" value="KAL1296917.1"/>
    <property type="molecule type" value="Genomic_DNA"/>
</dbReference>
<feature type="domain" description="Glycoside hydrolase family 5" evidence="7">
    <location>
        <begin position="96"/>
        <end position="357"/>
    </location>
</feature>
<comment type="caution">
    <text evidence="8">The sequence shown here is derived from an EMBL/GenBank/DDBJ whole genome shotgun (WGS) entry which is preliminary data.</text>
</comment>
<keyword evidence="9" id="KW-1185">Reference proteome</keyword>
<feature type="compositionally biased region" description="Basic and acidic residues" evidence="6">
    <location>
        <begin position="7"/>
        <end position="18"/>
    </location>
</feature>
<proteinExistence type="inferred from homology"/>
<gene>
    <name evidence="8" type="ORF">AAFC00_004528</name>
</gene>
<dbReference type="PANTHER" id="PTHR31297">
    <property type="entry name" value="GLUCAN ENDO-1,6-BETA-GLUCOSIDASE B"/>
    <property type="match status" value="1"/>
</dbReference>
<dbReference type="InterPro" id="IPR001547">
    <property type="entry name" value="Glyco_hydro_5"/>
</dbReference>
<evidence type="ECO:0000256" key="4">
    <source>
        <dbReference type="ARBA" id="ARBA00023316"/>
    </source>
</evidence>
<evidence type="ECO:0000256" key="6">
    <source>
        <dbReference type="SAM" id="MobiDB-lite"/>
    </source>
</evidence>
<accession>A0ABR3P340</accession>
<keyword evidence="4" id="KW-0961">Cell wall biogenesis/degradation</keyword>
<name>A0ABR3P340_9PEZI</name>
<comment type="similarity">
    <text evidence="1 5">Belongs to the glycosyl hydrolase 5 (cellulase A) family.</text>
</comment>
<organism evidence="8 9">
    <name type="scientific">Neodothiora populina</name>
    <dbReference type="NCBI Taxonomy" id="2781224"/>
    <lineage>
        <taxon>Eukaryota</taxon>
        <taxon>Fungi</taxon>
        <taxon>Dikarya</taxon>
        <taxon>Ascomycota</taxon>
        <taxon>Pezizomycotina</taxon>
        <taxon>Dothideomycetes</taxon>
        <taxon>Dothideomycetidae</taxon>
        <taxon>Dothideales</taxon>
        <taxon>Dothioraceae</taxon>
        <taxon>Neodothiora</taxon>
    </lineage>
</organism>
<feature type="region of interest" description="Disordered" evidence="6">
    <location>
        <begin position="1"/>
        <end position="47"/>
    </location>
</feature>
<dbReference type="Pfam" id="PF00150">
    <property type="entry name" value="Cellulase"/>
    <property type="match status" value="1"/>
</dbReference>
<evidence type="ECO:0000256" key="3">
    <source>
        <dbReference type="ARBA" id="ARBA00023295"/>
    </source>
</evidence>
<dbReference type="Proteomes" id="UP001562354">
    <property type="component" value="Unassembled WGS sequence"/>
</dbReference>
<evidence type="ECO:0000313" key="8">
    <source>
        <dbReference type="EMBL" id="KAL1296917.1"/>
    </source>
</evidence>
<reference evidence="8 9" key="1">
    <citation type="submission" date="2024-07" db="EMBL/GenBank/DDBJ databases">
        <title>Draft sequence of the Neodothiora populina.</title>
        <authorList>
            <person name="Drown D.D."/>
            <person name="Schuette U.S."/>
            <person name="Buechlein A.B."/>
            <person name="Rusch D.R."/>
            <person name="Winton L.W."/>
            <person name="Adams G.A."/>
        </authorList>
    </citation>
    <scope>NUCLEOTIDE SEQUENCE [LARGE SCALE GENOMIC DNA]</scope>
    <source>
        <strain evidence="8 9">CPC 39397</strain>
    </source>
</reference>
<evidence type="ECO:0000256" key="1">
    <source>
        <dbReference type="ARBA" id="ARBA00005641"/>
    </source>
</evidence>
<dbReference type="GeneID" id="95978228"/>
<keyword evidence="3 5" id="KW-0326">Glycosidase</keyword>
<sequence>MKKFFNKAKEALRDDDSRGGFAPSAGSHPPQQPLPSQDQPENIQPPHPLEMMRYRYQHGTNLGSVFVLERWMVGSMFVEGSNGSSELVAAEGAVKAEGMDGAKRKFERHWNEYCSDADLDWLVTDAKCNSIRLPIGYFTLGPAYCANTPFASVAPVYENAWAAVKNFTARCASRGIGVLLDMHALPGGANGGDHSGTNSGKAELWKSSKNLDLATRCILFVAHEARSMDAVIGIQIVNEAEWDAKGMYGWYDHVISQVGGIDYTMPIYISDAWNLGQCVGYCNGKNGLHAGKCANPVVIDTHLYWAFSDDDKKKTPQQITQEASGKLSELDGHDGSVIDHGGMGVVIGEYSCVLTEDSWGKAAAHEKEHLVKEFGQAQSHRYQSRAGGSFFWTYRMDWMDGGEWGFKQQTKNSAITPPHSLTLSHDDVRGRISHAQSQKDGKCGNTFGSHCQYWDGQHPGNYEHWRFEKGWHLGFNDAMTFFGARADGQLKGDGGDKIGFLDLWIRKRIVDSGQAPGGFLWEWEQGFRQGIRDFYDLAGI</sequence>
<dbReference type="InterPro" id="IPR017853">
    <property type="entry name" value="GH"/>
</dbReference>
<evidence type="ECO:0000313" key="9">
    <source>
        <dbReference type="Proteomes" id="UP001562354"/>
    </source>
</evidence>
<keyword evidence="2 5" id="KW-0378">Hydrolase</keyword>
<evidence type="ECO:0000259" key="7">
    <source>
        <dbReference type="Pfam" id="PF00150"/>
    </source>
</evidence>